<name>A0A6A6NZ41_9PEZI</name>
<accession>A0A6A6NZ41</accession>
<dbReference type="EMBL" id="MU001681">
    <property type="protein sequence ID" value="KAF2457015.1"/>
    <property type="molecule type" value="Genomic_DNA"/>
</dbReference>
<evidence type="ECO:0000256" key="1">
    <source>
        <dbReference type="SAM" id="MobiDB-lite"/>
    </source>
</evidence>
<keyword evidence="3" id="KW-1185">Reference proteome</keyword>
<gene>
    <name evidence="2" type="ORF">BDY21DRAFT_32039</name>
</gene>
<proteinExistence type="predicted"/>
<protein>
    <submittedName>
        <fullName evidence="2">Uncharacterized protein</fullName>
    </submittedName>
</protein>
<sequence length="544" mass="61280">MTKPSRDTSRKKRHASQRVQFADPIASSSQTRQQMPSYHANMENALEGPAWGNQYKGIVIDLTRHAKARPYPFPHFVPETLHLQGIPWNKLRRKGWPLPAPVQVFSFGREQSTIDLDIWFKTIPPTLVRVDSRWLSGYLPFFGHIRLPQLEAYGSHRHVYPVYSMLASVLDDQKLTVEPTENWDPRTDRSTHQNTEHMVHAFVDYLRLIQSGEADLTRLPVLTAVVEYHFKDLDSLITFVRSVARNHPFDLTMAVAGDPVGYLKMSRRLGLLDVFQEAFTHVVGQAVVSNDLGRFLARLESDKLKKAVSSECHQVSALIHDALAALTPMASGDGLLSASASPNPQEHSVEVTVISRHVTEALDAFSPHVESGALFLAVASHPYLTRDDVLAHYEADSTVHPRCHYHDGFGRAYDPEGYFITKRSKPCAGLIHSLAHDLVRVRDEIAPVLENRTRLVPLDKWSARATDYTWADVVDTDRDDRASWTAPRRRGSGGGAGERSRGRWSAGRLTTWTAAGSDRTIDIRYPLCGWIRKSEAQKLLLSRR</sequence>
<reference evidence="2" key="1">
    <citation type="journal article" date="2020" name="Stud. Mycol.">
        <title>101 Dothideomycetes genomes: a test case for predicting lifestyles and emergence of pathogens.</title>
        <authorList>
            <person name="Haridas S."/>
            <person name="Albert R."/>
            <person name="Binder M."/>
            <person name="Bloem J."/>
            <person name="Labutti K."/>
            <person name="Salamov A."/>
            <person name="Andreopoulos B."/>
            <person name="Baker S."/>
            <person name="Barry K."/>
            <person name="Bills G."/>
            <person name="Bluhm B."/>
            <person name="Cannon C."/>
            <person name="Castanera R."/>
            <person name="Culley D."/>
            <person name="Daum C."/>
            <person name="Ezra D."/>
            <person name="Gonzalez J."/>
            <person name="Henrissat B."/>
            <person name="Kuo A."/>
            <person name="Liang C."/>
            <person name="Lipzen A."/>
            <person name="Lutzoni F."/>
            <person name="Magnuson J."/>
            <person name="Mondo S."/>
            <person name="Nolan M."/>
            <person name="Ohm R."/>
            <person name="Pangilinan J."/>
            <person name="Park H.-J."/>
            <person name="Ramirez L."/>
            <person name="Alfaro M."/>
            <person name="Sun H."/>
            <person name="Tritt A."/>
            <person name="Yoshinaga Y."/>
            <person name="Zwiers L.-H."/>
            <person name="Turgeon B."/>
            <person name="Goodwin S."/>
            <person name="Spatafora J."/>
            <person name="Crous P."/>
            <person name="Grigoriev I."/>
        </authorList>
    </citation>
    <scope>NUCLEOTIDE SEQUENCE</scope>
    <source>
        <strain evidence="2">ATCC 16933</strain>
    </source>
</reference>
<dbReference type="AlphaFoldDB" id="A0A6A6NZ41"/>
<organism evidence="2 3">
    <name type="scientific">Lineolata rhizophorae</name>
    <dbReference type="NCBI Taxonomy" id="578093"/>
    <lineage>
        <taxon>Eukaryota</taxon>
        <taxon>Fungi</taxon>
        <taxon>Dikarya</taxon>
        <taxon>Ascomycota</taxon>
        <taxon>Pezizomycotina</taxon>
        <taxon>Dothideomycetes</taxon>
        <taxon>Dothideomycetes incertae sedis</taxon>
        <taxon>Lineolatales</taxon>
        <taxon>Lineolataceae</taxon>
        <taxon>Lineolata</taxon>
    </lineage>
</organism>
<evidence type="ECO:0000313" key="3">
    <source>
        <dbReference type="Proteomes" id="UP000799766"/>
    </source>
</evidence>
<evidence type="ECO:0000313" key="2">
    <source>
        <dbReference type="EMBL" id="KAF2457015.1"/>
    </source>
</evidence>
<feature type="region of interest" description="Disordered" evidence="1">
    <location>
        <begin position="1"/>
        <end position="32"/>
    </location>
</feature>
<dbReference type="Proteomes" id="UP000799766">
    <property type="component" value="Unassembled WGS sequence"/>
</dbReference>
<feature type="region of interest" description="Disordered" evidence="1">
    <location>
        <begin position="483"/>
        <end position="504"/>
    </location>
</feature>